<dbReference type="GO" id="GO:0006629">
    <property type="term" value="P:lipid metabolic process"/>
    <property type="evidence" value="ECO:0007669"/>
    <property type="project" value="InterPro"/>
</dbReference>
<evidence type="ECO:0000259" key="1">
    <source>
        <dbReference type="SMART" id="SM00148"/>
    </source>
</evidence>
<sequence length="446" mass="50150">MHLTLLNLTDDPIICSWDPNRKDYDKHLVLASRIPLEAKVPKRCRKLALFSQAAIKETEGWCPAMVQFSMRAGITWQRLSVEDGHPWSVYAVKMAMNHRKLIILPKRNVSAFLSDMPDMSPLYSLLLPGTHDTMAFYGWPISQCQSPSTPLAVQLQSGIRVVDIRLAVISSRLIAYHGIYPERTPFEDMQRTIYTFLIAPETCRETIVMFMKQEDFATTEPSTFSRTVHEEMSNGPGGRDMWFLENRVPTLGEVRGKVVLISRFGGNGDGWEGGLEGLGIHPTTWPDSAKDGFTWECKDTHVRTHDWYAIPSFLSIPEKFALSTEILMHPLDDQPQKTLSITFFSAASFPLATPPTVARGFGWPRWGLGVEGVNSRVGRWLLDLLSSSGDVSGHDLQNDLIKPILGVETRLRGWALMDFYSDPGHALAGLLVECNYRGRRAGEEGW</sequence>
<dbReference type="PROSITE" id="PS50007">
    <property type="entry name" value="PIPLC_X_DOMAIN"/>
    <property type="match status" value="1"/>
</dbReference>
<dbReference type="EMBL" id="MU250523">
    <property type="protein sequence ID" value="KAG7453029.1"/>
    <property type="molecule type" value="Genomic_DNA"/>
</dbReference>
<dbReference type="Gene3D" id="3.20.20.190">
    <property type="entry name" value="Phosphatidylinositol (PI) phosphodiesterase"/>
    <property type="match status" value="1"/>
</dbReference>
<dbReference type="OrthoDB" id="1046782at2759"/>
<keyword evidence="3" id="KW-1185">Reference proteome</keyword>
<dbReference type="GO" id="GO:0008081">
    <property type="term" value="F:phosphoric diester hydrolase activity"/>
    <property type="evidence" value="ECO:0007669"/>
    <property type="project" value="InterPro"/>
</dbReference>
<dbReference type="SUPFAM" id="SSF51695">
    <property type="entry name" value="PLC-like phosphodiesterases"/>
    <property type="match status" value="1"/>
</dbReference>
<dbReference type="SMART" id="SM00148">
    <property type="entry name" value="PLCXc"/>
    <property type="match status" value="1"/>
</dbReference>
<protein>
    <submittedName>
        <fullName evidence="2">PLC-like phosphodiesterase</fullName>
    </submittedName>
</protein>
<dbReference type="InterPro" id="IPR000909">
    <property type="entry name" value="PLipase_C_PInositol-sp_X_dom"/>
</dbReference>
<accession>A0A9P7W6A0</accession>
<organism evidence="2 3">
    <name type="scientific">Guyanagaster necrorhizus</name>
    <dbReference type="NCBI Taxonomy" id="856835"/>
    <lineage>
        <taxon>Eukaryota</taxon>
        <taxon>Fungi</taxon>
        <taxon>Dikarya</taxon>
        <taxon>Basidiomycota</taxon>
        <taxon>Agaricomycotina</taxon>
        <taxon>Agaricomycetes</taxon>
        <taxon>Agaricomycetidae</taxon>
        <taxon>Agaricales</taxon>
        <taxon>Marasmiineae</taxon>
        <taxon>Physalacriaceae</taxon>
        <taxon>Guyanagaster</taxon>
    </lineage>
</organism>
<dbReference type="InterPro" id="IPR017946">
    <property type="entry name" value="PLC-like_Pdiesterase_TIM-brl"/>
</dbReference>
<evidence type="ECO:0000313" key="2">
    <source>
        <dbReference type="EMBL" id="KAG7453029.1"/>
    </source>
</evidence>
<feature type="domain" description="Phosphatidylinositol-specific phospholipase C X" evidence="1">
    <location>
        <begin position="117"/>
        <end position="263"/>
    </location>
</feature>
<evidence type="ECO:0000313" key="3">
    <source>
        <dbReference type="Proteomes" id="UP000812287"/>
    </source>
</evidence>
<dbReference type="PANTHER" id="PTHR13593:SF113">
    <property type="entry name" value="SI:DKEY-266F7.9"/>
    <property type="match status" value="1"/>
</dbReference>
<proteinExistence type="predicted"/>
<gene>
    <name evidence="2" type="ORF">BT62DRAFT_990012</name>
</gene>
<name>A0A9P7W6A0_9AGAR</name>
<dbReference type="Proteomes" id="UP000812287">
    <property type="component" value="Unassembled WGS sequence"/>
</dbReference>
<dbReference type="PANTHER" id="PTHR13593">
    <property type="match status" value="1"/>
</dbReference>
<dbReference type="RefSeq" id="XP_043046529.1">
    <property type="nucleotide sequence ID" value="XM_043190193.1"/>
</dbReference>
<reference evidence="2" key="1">
    <citation type="submission" date="2020-11" db="EMBL/GenBank/DDBJ databases">
        <title>Adaptations for nitrogen fixation in a non-lichenized fungal sporocarp promotes dispersal by wood-feeding termites.</title>
        <authorList>
            <consortium name="DOE Joint Genome Institute"/>
            <person name="Koch R.A."/>
            <person name="Yoon G."/>
            <person name="Arayal U."/>
            <person name="Lail K."/>
            <person name="Amirebrahimi M."/>
            <person name="Labutti K."/>
            <person name="Lipzen A."/>
            <person name="Riley R."/>
            <person name="Barry K."/>
            <person name="Henrissat B."/>
            <person name="Grigoriev I.V."/>
            <person name="Herr J.R."/>
            <person name="Aime M.C."/>
        </authorList>
    </citation>
    <scope>NUCLEOTIDE SEQUENCE</scope>
    <source>
        <strain evidence="2">MCA 3950</strain>
    </source>
</reference>
<dbReference type="AlphaFoldDB" id="A0A9P7W6A0"/>
<dbReference type="InterPro" id="IPR051057">
    <property type="entry name" value="PI-PLC_domain"/>
</dbReference>
<comment type="caution">
    <text evidence="2">The sequence shown here is derived from an EMBL/GenBank/DDBJ whole genome shotgun (WGS) entry which is preliminary data.</text>
</comment>
<dbReference type="GeneID" id="66112490"/>